<feature type="compositionally biased region" description="Pro residues" evidence="1">
    <location>
        <begin position="16"/>
        <end position="26"/>
    </location>
</feature>
<dbReference type="Proteomes" id="UP001140453">
    <property type="component" value="Unassembled WGS sequence"/>
</dbReference>
<dbReference type="AlphaFoldDB" id="A0A9W8YNL5"/>
<accession>A0A9W8YNL5</accession>
<evidence type="ECO:0000313" key="2">
    <source>
        <dbReference type="EMBL" id="KAJ4388574.1"/>
    </source>
</evidence>
<evidence type="ECO:0000313" key="3">
    <source>
        <dbReference type="Proteomes" id="UP001140453"/>
    </source>
</evidence>
<sequence>MGRTSSSVTIIQQNEQPPPNPPVAPPPNFMSDLFNQLNQLISNPITVTGNAGVDTQTLRTALKNYTFVQFQQQFGYLYAQQQTIPPNSISPAKLQALDDFINVAADDPAAITQYITNIVMGSSSFPKTVNVNASSDLNTVVQTFLNGGISNGWLSQKYHHMYTSSTDKTEWAIDAVFTFTVVKAVDYAQKTPSSKNTLFMQFAGVTYQTA</sequence>
<feature type="region of interest" description="Disordered" evidence="1">
    <location>
        <begin position="1"/>
        <end position="26"/>
    </location>
</feature>
<comment type="caution">
    <text evidence="2">The sequence shown here is derived from an EMBL/GenBank/DDBJ whole genome shotgun (WGS) entry which is preliminary data.</text>
</comment>
<organism evidence="2 3">
    <name type="scientific">Gnomoniopsis smithogilvyi</name>
    <dbReference type="NCBI Taxonomy" id="1191159"/>
    <lineage>
        <taxon>Eukaryota</taxon>
        <taxon>Fungi</taxon>
        <taxon>Dikarya</taxon>
        <taxon>Ascomycota</taxon>
        <taxon>Pezizomycotina</taxon>
        <taxon>Sordariomycetes</taxon>
        <taxon>Sordariomycetidae</taxon>
        <taxon>Diaporthales</taxon>
        <taxon>Gnomoniaceae</taxon>
        <taxon>Gnomoniopsis</taxon>
    </lineage>
</organism>
<dbReference type="EMBL" id="JAPEVB010000004">
    <property type="protein sequence ID" value="KAJ4388574.1"/>
    <property type="molecule type" value="Genomic_DNA"/>
</dbReference>
<reference evidence="2" key="1">
    <citation type="submission" date="2022-10" db="EMBL/GenBank/DDBJ databases">
        <title>Tapping the CABI collections for fungal endophytes: first genome assemblies for Collariella, Neodidymelliopsis, Ascochyta clinopodiicola, Didymella pomorum, Didymosphaeria variabile, Neocosmospora piperis and Neocucurbitaria cava.</title>
        <authorList>
            <person name="Hill R."/>
        </authorList>
    </citation>
    <scope>NUCLEOTIDE SEQUENCE</scope>
    <source>
        <strain evidence="2">IMI 355082</strain>
    </source>
</reference>
<proteinExistence type="predicted"/>
<keyword evidence="3" id="KW-1185">Reference proteome</keyword>
<gene>
    <name evidence="2" type="ORF">N0V93_006032</name>
</gene>
<feature type="compositionally biased region" description="Polar residues" evidence="1">
    <location>
        <begin position="1"/>
        <end position="11"/>
    </location>
</feature>
<dbReference type="OrthoDB" id="3583007at2759"/>
<name>A0A9W8YNL5_9PEZI</name>
<protein>
    <submittedName>
        <fullName evidence="2">Uncharacterized protein</fullName>
    </submittedName>
</protein>
<evidence type="ECO:0000256" key="1">
    <source>
        <dbReference type="SAM" id="MobiDB-lite"/>
    </source>
</evidence>